<dbReference type="GO" id="GO:0033549">
    <property type="term" value="F:MAP kinase phosphatase activity"/>
    <property type="evidence" value="ECO:0007669"/>
    <property type="project" value="TreeGrafter"/>
</dbReference>
<dbReference type="InterPro" id="IPR000340">
    <property type="entry name" value="Dual-sp_phosphatase_cat-dom"/>
</dbReference>
<accession>A0A8J5JDT2</accession>
<evidence type="ECO:0000313" key="10">
    <source>
        <dbReference type="EMBL" id="KAG7153895.1"/>
    </source>
</evidence>
<feature type="active site" description="Phosphocysteine intermediate" evidence="6">
    <location>
        <position position="143"/>
    </location>
</feature>
<evidence type="ECO:0000256" key="5">
    <source>
        <dbReference type="ARBA" id="ARBA00048336"/>
    </source>
</evidence>
<keyword evidence="11" id="KW-1185">Reference proteome</keyword>
<dbReference type="GO" id="GO:0008138">
    <property type="term" value="F:protein tyrosine/serine/threonine phosphatase activity"/>
    <property type="evidence" value="ECO:0007669"/>
    <property type="project" value="InterPro"/>
</dbReference>
<reference evidence="10" key="1">
    <citation type="journal article" date="2021" name="Sci. Adv.">
        <title>The American lobster genome reveals insights on longevity, neural, and immune adaptations.</title>
        <authorList>
            <person name="Polinski J.M."/>
            <person name="Zimin A.V."/>
            <person name="Clark K.F."/>
            <person name="Kohn A.B."/>
            <person name="Sadowski N."/>
            <person name="Timp W."/>
            <person name="Ptitsyn A."/>
            <person name="Khanna P."/>
            <person name="Romanova D.Y."/>
            <person name="Williams P."/>
            <person name="Greenwood S.J."/>
            <person name="Moroz L.L."/>
            <person name="Walt D.R."/>
            <person name="Bodnar A.G."/>
        </authorList>
    </citation>
    <scope>NUCLEOTIDE SEQUENCE</scope>
    <source>
        <strain evidence="10">GMGI-L3</strain>
    </source>
</reference>
<evidence type="ECO:0000313" key="11">
    <source>
        <dbReference type="Proteomes" id="UP000747542"/>
    </source>
</evidence>
<gene>
    <name evidence="10" type="primary">Dusp3-L</name>
    <name evidence="10" type="ORF">Hamer_G017716</name>
</gene>
<sequence length="231" mass="26176">MGMQMNFNGLEFPSYFEDLREIVTTVETRLRPIPEIRMHISRFMDGADMDEVYPHLYLGDCDAAMNEQYLLRHGITHVVNAADNSSGPAPVKTGPNYYKDPSITYLGLDLIDLPFINISTHFEKATDFIDSALRSGGTVLVHCRQGRSRSATIVAAFLMMCRNMTAATALTLLRENREIRPNNGFLQQLAQLDLNLFRIRLEKLRNESSSESESESDEESQIDCDDDDSDR</sequence>
<dbReference type="PROSITE" id="PS50056">
    <property type="entry name" value="TYR_PHOSPHATASE_2"/>
    <property type="match status" value="1"/>
</dbReference>
<dbReference type="PANTHER" id="PTHR45682">
    <property type="entry name" value="AGAP008228-PA"/>
    <property type="match status" value="1"/>
</dbReference>
<dbReference type="SMART" id="SM00195">
    <property type="entry name" value="DSPc"/>
    <property type="match status" value="1"/>
</dbReference>
<dbReference type="PROSITE" id="PS50054">
    <property type="entry name" value="TYR_PHOSPHATASE_DUAL"/>
    <property type="match status" value="1"/>
</dbReference>
<dbReference type="InterPro" id="IPR000387">
    <property type="entry name" value="Tyr_Pase_dom"/>
</dbReference>
<feature type="domain" description="Tyrosine specific protein phosphatases" evidence="9">
    <location>
        <begin position="120"/>
        <end position="177"/>
    </location>
</feature>
<dbReference type="GO" id="GO:0004722">
    <property type="term" value="F:protein serine/threonine phosphatase activity"/>
    <property type="evidence" value="ECO:0007669"/>
    <property type="project" value="UniProtKB-EC"/>
</dbReference>
<dbReference type="AlphaFoldDB" id="A0A8J5JDT2"/>
<dbReference type="InterPro" id="IPR016130">
    <property type="entry name" value="Tyr_Pase_AS"/>
</dbReference>
<name>A0A8J5JDT2_HOMAM</name>
<evidence type="ECO:0000256" key="3">
    <source>
        <dbReference type="ARBA" id="ARBA00022912"/>
    </source>
</evidence>
<dbReference type="InterPro" id="IPR020405">
    <property type="entry name" value="Atypical_DUSP_subfamA"/>
</dbReference>
<evidence type="ECO:0000259" key="8">
    <source>
        <dbReference type="PROSITE" id="PS50054"/>
    </source>
</evidence>
<comment type="similarity">
    <text evidence="1">Belongs to the protein-tyrosine phosphatase family. Non-receptor class dual specificity subfamily.</text>
</comment>
<evidence type="ECO:0000256" key="4">
    <source>
        <dbReference type="ARBA" id="ARBA00047761"/>
    </source>
</evidence>
<dbReference type="CDD" id="cd14515">
    <property type="entry name" value="DUSP3-like"/>
    <property type="match status" value="1"/>
</dbReference>
<dbReference type="PROSITE" id="PS00383">
    <property type="entry name" value="TYR_PHOSPHATASE_1"/>
    <property type="match status" value="1"/>
</dbReference>
<evidence type="ECO:0000256" key="7">
    <source>
        <dbReference type="SAM" id="MobiDB-lite"/>
    </source>
</evidence>
<protein>
    <recommendedName>
        <fullName evidence="2">protein-serine/threonine phosphatase</fullName>
        <ecNumber evidence="2">3.1.3.16</ecNumber>
    </recommendedName>
</protein>
<feature type="region of interest" description="Disordered" evidence="7">
    <location>
        <begin position="205"/>
        <end position="231"/>
    </location>
</feature>
<feature type="compositionally biased region" description="Acidic residues" evidence="7">
    <location>
        <begin position="210"/>
        <end position="231"/>
    </location>
</feature>
<dbReference type="InterPro" id="IPR020422">
    <property type="entry name" value="TYR_PHOSPHATASE_DUAL_dom"/>
</dbReference>
<comment type="catalytic activity">
    <reaction evidence="4">
        <text>O-phospho-L-seryl-[protein] + H2O = L-seryl-[protein] + phosphate</text>
        <dbReference type="Rhea" id="RHEA:20629"/>
        <dbReference type="Rhea" id="RHEA-COMP:9863"/>
        <dbReference type="Rhea" id="RHEA-COMP:11604"/>
        <dbReference type="ChEBI" id="CHEBI:15377"/>
        <dbReference type="ChEBI" id="CHEBI:29999"/>
        <dbReference type="ChEBI" id="CHEBI:43474"/>
        <dbReference type="ChEBI" id="CHEBI:83421"/>
        <dbReference type="EC" id="3.1.3.16"/>
    </reaction>
</comment>
<dbReference type="PANTHER" id="PTHR45682:SF5">
    <property type="entry name" value="DUAL SPECIFICITY PROTEIN PHOSPHATASE"/>
    <property type="match status" value="1"/>
</dbReference>
<comment type="caution">
    <text evidence="10">The sequence shown here is derived from an EMBL/GenBank/DDBJ whole genome shotgun (WGS) entry which is preliminary data.</text>
</comment>
<comment type="catalytic activity">
    <reaction evidence="5">
        <text>O-phospho-L-threonyl-[protein] + H2O = L-threonyl-[protein] + phosphate</text>
        <dbReference type="Rhea" id="RHEA:47004"/>
        <dbReference type="Rhea" id="RHEA-COMP:11060"/>
        <dbReference type="Rhea" id="RHEA-COMP:11605"/>
        <dbReference type="ChEBI" id="CHEBI:15377"/>
        <dbReference type="ChEBI" id="CHEBI:30013"/>
        <dbReference type="ChEBI" id="CHEBI:43474"/>
        <dbReference type="ChEBI" id="CHEBI:61977"/>
        <dbReference type="EC" id="3.1.3.16"/>
    </reaction>
</comment>
<dbReference type="GO" id="GO:0043409">
    <property type="term" value="P:negative regulation of MAPK cascade"/>
    <property type="evidence" value="ECO:0007669"/>
    <property type="project" value="TreeGrafter"/>
</dbReference>
<dbReference type="Pfam" id="PF00782">
    <property type="entry name" value="DSPc"/>
    <property type="match status" value="1"/>
</dbReference>
<evidence type="ECO:0000259" key="9">
    <source>
        <dbReference type="PROSITE" id="PS50056"/>
    </source>
</evidence>
<dbReference type="GO" id="GO:0005737">
    <property type="term" value="C:cytoplasm"/>
    <property type="evidence" value="ECO:0007669"/>
    <property type="project" value="TreeGrafter"/>
</dbReference>
<dbReference type="OrthoDB" id="253091at2759"/>
<feature type="domain" description="Tyrosine-protein phosphatase" evidence="8">
    <location>
        <begin position="48"/>
        <end position="198"/>
    </location>
</feature>
<keyword evidence="3" id="KW-0378">Hydrolase</keyword>
<evidence type="ECO:0000256" key="1">
    <source>
        <dbReference type="ARBA" id="ARBA00008601"/>
    </source>
</evidence>
<evidence type="ECO:0000256" key="2">
    <source>
        <dbReference type="ARBA" id="ARBA00013081"/>
    </source>
</evidence>
<dbReference type="EC" id="3.1.3.16" evidence="2"/>
<proteinExistence type="inferred from homology"/>
<dbReference type="EMBL" id="JAHLQT010046276">
    <property type="protein sequence ID" value="KAG7153895.1"/>
    <property type="molecule type" value="Genomic_DNA"/>
</dbReference>
<dbReference type="Proteomes" id="UP000747542">
    <property type="component" value="Unassembled WGS sequence"/>
</dbReference>
<keyword evidence="3" id="KW-0904">Protein phosphatase</keyword>
<organism evidence="10 11">
    <name type="scientific">Homarus americanus</name>
    <name type="common">American lobster</name>
    <dbReference type="NCBI Taxonomy" id="6706"/>
    <lineage>
        <taxon>Eukaryota</taxon>
        <taxon>Metazoa</taxon>
        <taxon>Ecdysozoa</taxon>
        <taxon>Arthropoda</taxon>
        <taxon>Crustacea</taxon>
        <taxon>Multicrustacea</taxon>
        <taxon>Malacostraca</taxon>
        <taxon>Eumalacostraca</taxon>
        <taxon>Eucarida</taxon>
        <taxon>Decapoda</taxon>
        <taxon>Pleocyemata</taxon>
        <taxon>Astacidea</taxon>
        <taxon>Nephropoidea</taxon>
        <taxon>Nephropidae</taxon>
        <taxon>Homarus</taxon>
    </lineage>
</organism>
<evidence type="ECO:0000256" key="6">
    <source>
        <dbReference type="PIRSR" id="PIRSR620405-1"/>
    </source>
</evidence>